<feature type="domain" description="4Fe-4S ferredoxin-type" evidence="4">
    <location>
        <begin position="433"/>
        <end position="465"/>
    </location>
</feature>
<dbReference type="GO" id="GO:0051536">
    <property type="term" value="F:iron-sulfur cluster binding"/>
    <property type="evidence" value="ECO:0007669"/>
    <property type="project" value="UniProtKB-KW"/>
</dbReference>
<dbReference type="AlphaFoldDB" id="A0A9D1DLW5"/>
<dbReference type="InterPro" id="IPR017900">
    <property type="entry name" value="4Fe4S_Fe_S_CS"/>
</dbReference>
<keyword evidence="2" id="KW-0408">Iron</keyword>
<evidence type="ECO:0000256" key="3">
    <source>
        <dbReference type="ARBA" id="ARBA00023014"/>
    </source>
</evidence>
<reference evidence="5" key="1">
    <citation type="submission" date="2020-10" db="EMBL/GenBank/DDBJ databases">
        <authorList>
            <person name="Gilroy R."/>
        </authorList>
    </citation>
    <scope>NUCLEOTIDE SEQUENCE</scope>
    <source>
        <strain evidence="5">ChiGjej3B3-7149</strain>
    </source>
</reference>
<gene>
    <name evidence="5" type="ORF">IAD36_06680</name>
</gene>
<name>A0A9D1DLW5_9FIRM</name>
<evidence type="ECO:0000313" key="5">
    <source>
        <dbReference type="EMBL" id="HIR55256.1"/>
    </source>
</evidence>
<evidence type="ECO:0000256" key="1">
    <source>
        <dbReference type="ARBA" id="ARBA00022723"/>
    </source>
</evidence>
<dbReference type="PROSITE" id="PS51379">
    <property type="entry name" value="4FE4S_FER_2"/>
    <property type="match status" value="2"/>
</dbReference>
<dbReference type="SUPFAM" id="SSF51395">
    <property type="entry name" value="FMN-linked oxidoreductases"/>
    <property type="match status" value="1"/>
</dbReference>
<dbReference type="PROSITE" id="PS00198">
    <property type="entry name" value="4FE4S_FER_1"/>
    <property type="match status" value="1"/>
</dbReference>
<keyword evidence="3" id="KW-0411">Iron-sulfur</keyword>
<reference evidence="5" key="2">
    <citation type="journal article" date="2021" name="PeerJ">
        <title>Extensive microbial diversity within the chicken gut microbiome revealed by metagenomics and culture.</title>
        <authorList>
            <person name="Gilroy R."/>
            <person name="Ravi A."/>
            <person name="Getino M."/>
            <person name="Pursley I."/>
            <person name="Horton D.L."/>
            <person name="Alikhan N.F."/>
            <person name="Baker D."/>
            <person name="Gharbi K."/>
            <person name="Hall N."/>
            <person name="Watson M."/>
            <person name="Adriaenssens E.M."/>
            <person name="Foster-Nyarko E."/>
            <person name="Jarju S."/>
            <person name="Secka A."/>
            <person name="Antonio M."/>
            <person name="Oren A."/>
            <person name="Chaudhuri R.R."/>
            <person name="La Ragione R."/>
            <person name="Hildebrand F."/>
            <person name="Pallen M.J."/>
        </authorList>
    </citation>
    <scope>NUCLEOTIDE SEQUENCE</scope>
    <source>
        <strain evidence="5">ChiGjej3B3-7149</strain>
    </source>
</reference>
<accession>A0A9D1DLW5</accession>
<proteinExistence type="predicted"/>
<comment type="caution">
    <text evidence="5">The sequence shown here is derived from an EMBL/GenBank/DDBJ whole genome shotgun (WGS) entry which is preliminary data.</text>
</comment>
<sequence length="567" mass="61818">MSDRMHCIPFRALLDWVLGEWEESGSIFGCKKLYRAGDGELRPAPFMGRFLETPIGPAAGPNTQLAQNIVASYVCGGRMFELKTVQIIDGEDLHVSKPCILAEDEGYNCEWSTELTVQQAFEEYIKAWFLLHLLAKELSLGRQDGFVFNMSVGYDLAGIKSEKIDRFIEGLKDASGTEIWKDCREALIEALPRCKYMTAADVDAISANVCNSITLSTMHGCPAGEIEGIASYLMEVKGLNLYLKCNPTLLGYEYARKALDDLGFTDISFGREQFESDLQYADAVPMLGRLREKAAALGLAFGVKLTNTFPVQVLRGELPDEAMYMSGRTLLPLSLGVATALTKEFDGELAISYCGGANAQNVAELYAGGLMPITVCTDILKPGGYHRLNSMALALEKAAITPPPKPDAETLERLSKTLCGPAGAVRTGRKRKSRAEFDGYAPLCKTVCGSCATLCPNRANVVIPVEGRTQMLHIDGMCNECGNCASFCPEKHAPYLEKLTLFCNAAEMEGSQNSGFAPVNAEKTKFAVRLAGESYEYELGAAETKVPGEVAEVIEAVAARFPWLMYD</sequence>
<evidence type="ECO:0000313" key="6">
    <source>
        <dbReference type="Proteomes" id="UP000824238"/>
    </source>
</evidence>
<dbReference type="Proteomes" id="UP000824238">
    <property type="component" value="Unassembled WGS sequence"/>
</dbReference>
<organism evidence="5 6">
    <name type="scientific">Candidatus Scatomorpha intestinigallinarum</name>
    <dbReference type="NCBI Taxonomy" id="2840923"/>
    <lineage>
        <taxon>Bacteria</taxon>
        <taxon>Bacillati</taxon>
        <taxon>Bacillota</taxon>
        <taxon>Clostridia</taxon>
        <taxon>Eubacteriales</taxon>
        <taxon>Candidatus Scatomorpha</taxon>
    </lineage>
</organism>
<evidence type="ECO:0000259" key="4">
    <source>
        <dbReference type="PROSITE" id="PS51379"/>
    </source>
</evidence>
<dbReference type="GO" id="GO:0046872">
    <property type="term" value="F:metal ion binding"/>
    <property type="evidence" value="ECO:0007669"/>
    <property type="project" value="UniProtKB-KW"/>
</dbReference>
<protein>
    <submittedName>
        <fullName evidence="5">Selenate reductase</fullName>
    </submittedName>
</protein>
<dbReference type="Gene3D" id="3.30.70.20">
    <property type="match status" value="1"/>
</dbReference>
<keyword evidence="1" id="KW-0479">Metal-binding</keyword>
<evidence type="ECO:0000256" key="2">
    <source>
        <dbReference type="ARBA" id="ARBA00023004"/>
    </source>
</evidence>
<dbReference type="EMBL" id="DVHH01000159">
    <property type="protein sequence ID" value="HIR55256.1"/>
    <property type="molecule type" value="Genomic_DNA"/>
</dbReference>
<dbReference type="SUPFAM" id="SSF54862">
    <property type="entry name" value="4Fe-4S ferredoxins"/>
    <property type="match status" value="1"/>
</dbReference>
<dbReference type="InterPro" id="IPR017896">
    <property type="entry name" value="4Fe4S_Fe-S-bd"/>
</dbReference>
<feature type="domain" description="4Fe-4S ferredoxin-type" evidence="4">
    <location>
        <begin position="470"/>
        <end position="499"/>
    </location>
</feature>